<reference evidence="2 3" key="1">
    <citation type="journal article" date="2015" name="Int. J. Syst. Evol. Microbiol.">
        <title>Micromonospora costi sp. nov., isolated from a leaf of Costus speciosus.</title>
        <authorList>
            <person name="Thawai C."/>
        </authorList>
    </citation>
    <scope>NUCLEOTIDE SEQUENCE [LARGE SCALE GENOMIC DNA]</scope>
    <source>
        <strain evidence="2 3">CS1-12</strain>
    </source>
</reference>
<dbReference type="PANTHER" id="PTHR40630">
    <property type="entry name" value="POSSIBLE DNA-BINDING PROTEIN"/>
    <property type="match status" value="1"/>
</dbReference>
<name>A0A3B0A5C7_9ACTN</name>
<protein>
    <submittedName>
        <fullName evidence="2">DUF3140 domain-containing protein</fullName>
    </submittedName>
</protein>
<gene>
    <name evidence="2" type="ORF">D7193_13365</name>
</gene>
<keyword evidence="3" id="KW-1185">Reference proteome</keyword>
<comment type="caution">
    <text evidence="2">The sequence shown here is derived from an EMBL/GenBank/DDBJ whole genome shotgun (WGS) entry which is preliminary data.</text>
</comment>
<sequence length="146" mass="16759">MSSGDDGRDTYREFTEAVNMKPRELSAWLETDESKHVGWRRKGSRGGESVGHESGRKIIDLLRRKRADLSQADFRHMRKVVGYVRRHMAQRPSGDVRDTKWRWSLMNWGHDPLKAPLPPPGGPSRRALQRRGAPPKSRGGPERPNR</sequence>
<dbReference type="RefSeq" id="WP_120779798.1">
    <property type="nucleotide sequence ID" value="NZ_JBHLUP010000002.1"/>
</dbReference>
<evidence type="ECO:0000313" key="2">
    <source>
        <dbReference type="EMBL" id="RKN55614.1"/>
    </source>
</evidence>
<dbReference type="InterPro" id="IPR021487">
    <property type="entry name" value="DUF3140"/>
</dbReference>
<dbReference type="OrthoDB" id="513524at2"/>
<dbReference type="PANTHER" id="PTHR40630:SF1">
    <property type="entry name" value="DNA-BINDING PROTEIN"/>
    <property type="match status" value="1"/>
</dbReference>
<feature type="region of interest" description="Disordered" evidence="1">
    <location>
        <begin position="109"/>
        <end position="146"/>
    </location>
</feature>
<dbReference type="AlphaFoldDB" id="A0A3B0A5C7"/>
<proteinExistence type="predicted"/>
<dbReference type="Pfam" id="PF11338">
    <property type="entry name" value="DUF3140"/>
    <property type="match status" value="1"/>
</dbReference>
<evidence type="ECO:0000313" key="3">
    <source>
        <dbReference type="Proteomes" id="UP000279968"/>
    </source>
</evidence>
<accession>A0A3B0A5C7</accession>
<dbReference type="Proteomes" id="UP000279968">
    <property type="component" value="Unassembled WGS sequence"/>
</dbReference>
<organism evidence="2 3">
    <name type="scientific">Micromonospora costi</name>
    <dbReference type="NCBI Taxonomy" id="1530042"/>
    <lineage>
        <taxon>Bacteria</taxon>
        <taxon>Bacillati</taxon>
        <taxon>Actinomycetota</taxon>
        <taxon>Actinomycetes</taxon>
        <taxon>Micromonosporales</taxon>
        <taxon>Micromonosporaceae</taxon>
        <taxon>Micromonospora</taxon>
    </lineage>
</organism>
<evidence type="ECO:0000256" key="1">
    <source>
        <dbReference type="SAM" id="MobiDB-lite"/>
    </source>
</evidence>
<dbReference type="EMBL" id="RBAN01000002">
    <property type="protein sequence ID" value="RKN55614.1"/>
    <property type="molecule type" value="Genomic_DNA"/>
</dbReference>